<name>A0A2N9YEA2_9GAMM</name>
<accession>A0A2N9YEA2</accession>
<dbReference type="Proteomes" id="UP000234271">
    <property type="component" value="Chromosome"/>
</dbReference>
<dbReference type="KEGG" id="blep:AL038_16080"/>
<protein>
    <submittedName>
        <fullName evidence="1">Uncharacterized protein</fullName>
    </submittedName>
</protein>
<sequence length="137" mass="15381">MNIGELSKLEHHIMFHILSSHFGETMANVVLHQLIVKERTFTTSSIMPSLCSGSFTDFEPFDNSRLGKLDCTYYADAEHPLLPGTGCSIVLFATEDRTSFNFLELSFYGESLPIDLVTAELHGFTIITYDPLISRDL</sequence>
<keyword evidence="2" id="KW-1185">Reference proteome</keyword>
<dbReference type="RefSeq" id="WP_062154549.1">
    <property type="nucleotide sequence ID" value="NZ_CP012373.2"/>
</dbReference>
<reference evidence="2" key="1">
    <citation type="submission" date="2016-12" db="EMBL/GenBank/DDBJ databases">
        <title>Complete Genome Sequence of Beggiatoa leptomitiformis D-401.</title>
        <authorList>
            <person name="Fomenkov A."/>
            <person name="Vincze T."/>
            <person name="Grabovich M."/>
            <person name="Anton B.P."/>
            <person name="Dubinina G."/>
            <person name="Orlova M."/>
            <person name="Belousova E."/>
            <person name="Roberts R.J."/>
        </authorList>
    </citation>
    <scope>NUCLEOTIDE SEQUENCE [LARGE SCALE GENOMIC DNA]</scope>
    <source>
        <strain evidence="2">D-401</strain>
    </source>
</reference>
<proteinExistence type="predicted"/>
<dbReference type="AlphaFoldDB" id="A0A2N9YEA2"/>
<gene>
    <name evidence="1" type="ORF">BLE401_08170</name>
</gene>
<evidence type="ECO:0000313" key="2">
    <source>
        <dbReference type="Proteomes" id="UP000234271"/>
    </source>
</evidence>
<organism evidence="1 2">
    <name type="scientific">Beggiatoa leptomitoformis</name>
    <dbReference type="NCBI Taxonomy" id="288004"/>
    <lineage>
        <taxon>Bacteria</taxon>
        <taxon>Pseudomonadati</taxon>
        <taxon>Pseudomonadota</taxon>
        <taxon>Gammaproteobacteria</taxon>
        <taxon>Thiotrichales</taxon>
        <taxon>Thiotrichaceae</taxon>
        <taxon>Beggiatoa</taxon>
    </lineage>
</organism>
<dbReference type="EMBL" id="CP018889">
    <property type="protein sequence ID" value="AUI68679.1"/>
    <property type="molecule type" value="Genomic_DNA"/>
</dbReference>
<evidence type="ECO:0000313" key="1">
    <source>
        <dbReference type="EMBL" id="AUI68679.1"/>
    </source>
</evidence>